<feature type="transmembrane region" description="Helical" evidence="1">
    <location>
        <begin position="141"/>
        <end position="160"/>
    </location>
</feature>
<dbReference type="PROSITE" id="PS51257">
    <property type="entry name" value="PROKAR_LIPOPROTEIN"/>
    <property type="match status" value="1"/>
</dbReference>
<dbReference type="EMBL" id="AP024480">
    <property type="protein sequence ID" value="BCS81551.1"/>
    <property type="molecule type" value="Genomic_DNA"/>
</dbReference>
<dbReference type="Proteomes" id="UP000663623">
    <property type="component" value="Chromosome"/>
</dbReference>
<reference evidence="2 3" key="1">
    <citation type="submission" date="2021-02" db="EMBL/GenBank/DDBJ databases">
        <title>Nitrogen-fixing ability and nitrogen fixation related genes of thermophilic fermentative bacteria in the genus Caldicellulosiruptor.</title>
        <authorList>
            <person name="Chen Y."/>
            <person name="Nishihara A."/>
            <person name="Haruta S."/>
        </authorList>
    </citation>
    <scope>NUCLEOTIDE SEQUENCE [LARGE SCALE GENOMIC DNA]</scope>
    <source>
        <strain evidence="2 3">YA01</strain>
    </source>
</reference>
<evidence type="ECO:0008006" key="4">
    <source>
        <dbReference type="Google" id="ProtNLM"/>
    </source>
</evidence>
<keyword evidence="1" id="KW-0812">Transmembrane</keyword>
<feature type="transmembrane region" description="Helical" evidence="1">
    <location>
        <begin position="6"/>
        <end position="24"/>
    </location>
</feature>
<keyword evidence="1" id="KW-0472">Membrane</keyword>
<evidence type="ECO:0000313" key="2">
    <source>
        <dbReference type="EMBL" id="BCS81551.1"/>
    </source>
</evidence>
<evidence type="ECO:0000256" key="1">
    <source>
        <dbReference type="SAM" id="Phobius"/>
    </source>
</evidence>
<protein>
    <recommendedName>
        <fullName evidence="4">Sporulation stage III protein AB</fullName>
    </recommendedName>
</protein>
<evidence type="ECO:0000313" key="3">
    <source>
        <dbReference type="Proteomes" id="UP000663623"/>
    </source>
</evidence>
<proteinExistence type="predicted"/>
<name>A0ABN6EEA2_9FIRM</name>
<organism evidence="2 3">
    <name type="scientific">Caldicellulosiruptor diazotrophicus</name>
    <dbReference type="NCBI Taxonomy" id="2806205"/>
    <lineage>
        <taxon>Bacteria</taxon>
        <taxon>Bacillati</taxon>
        <taxon>Bacillota</taxon>
        <taxon>Bacillota incertae sedis</taxon>
        <taxon>Caldicellulosiruptorales</taxon>
        <taxon>Caldicellulosiruptoraceae</taxon>
        <taxon>Caldicellulosiruptor</taxon>
    </lineage>
</organism>
<dbReference type="Pfam" id="PF09548">
    <property type="entry name" value="Spore_III_AB"/>
    <property type="match status" value="1"/>
</dbReference>
<accession>A0ABN6EEA2</accession>
<gene>
    <name evidence="2" type="ORF">CaldiYA01_15110</name>
</gene>
<keyword evidence="1" id="KW-1133">Transmembrane helix</keyword>
<keyword evidence="3" id="KW-1185">Reference proteome</keyword>
<dbReference type="InterPro" id="IPR014198">
    <property type="entry name" value="Spore_III_AB"/>
</dbReference>
<sequence>MVIKVIGSILIIFSSCMIGYYQTLKLGQQVKIVNHMIVFFTYAKANVIAARLTFAEILENFKLKEENKFNQVIEYYFLSIGKKQSDVKNIYQLSENLHGLLISLFNVIAFYSINEIEKVLDEGIRELREYYDIYKLKYKKYSKMFAVLGIFCGVSICILLL</sequence>